<evidence type="ECO:0000256" key="2">
    <source>
        <dbReference type="SAM" id="Phobius"/>
    </source>
</evidence>
<feature type="compositionally biased region" description="Basic and acidic residues" evidence="1">
    <location>
        <begin position="620"/>
        <end position="636"/>
    </location>
</feature>
<evidence type="ECO:0000313" key="4">
    <source>
        <dbReference type="Proteomes" id="UP000824596"/>
    </source>
</evidence>
<proteinExistence type="predicted"/>
<protein>
    <submittedName>
        <fullName evidence="3">Uncharacterized protein</fullName>
    </submittedName>
</protein>
<keyword evidence="4" id="KW-1185">Reference proteome</keyword>
<dbReference type="OrthoDB" id="4582561at2759"/>
<organism evidence="3 4">
    <name type="scientific">Hirsutella rhossiliensis</name>
    <dbReference type="NCBI Taxonomy" id="111463"/>
    <lineage>
        <taxon>Eukaryota</taxon>
        <taxon>Fungi</taxon>
        <taxon>Dikarya</taxon>
        <taxon>Ascomycota</taxon>
        <taxon>Pezizomycotina</taxon>
        <taxon>Sordariomycetes</taxon>
        <taxon>Hypocreomycetidae</taxon>
        <taxon>Hypocreales</taxon>
        <taxon>Ophiocordycipitaceae</taxon>
        <taxon>Hirsutella</taxon>
    </lineage>
</organism>
<name>A0A9P8N419_9HYPO</name>
<reference evidence="3" key="1">
    <citation type="submission" date="2021-09" db="EMBL/GenBank/DDBJ databases">
        <title>A high-quality genome of the endoparasitic fungus Hirsutella rhossiliensis with a comparison of Hirsutella genomes reveals transposable elements contributing to genome size variation.</title>
        <authorList>
            <person name="Lin R."/>
            <person name="Jiao Y."/>
            <person name="Sun X."/>
            <person name="Ling J."/>
            <person name="Xie B."/>
            <person name="Cheng X."/>
        </authorList>
    </citation>
    <scope>NUCLEOTIDE SEQUENCE</scope>
    <source>
        <strain evidence="3">HR02</strain>
    </source>
</reference>
<keyword evidence="2" id="KW-1133">Transmembrane helix</keyword>
<dbReference type="AlphaFoldDB" id="A0A9P8N419"/>
<feature type="transmembrane region" description="Helical" evidence="2">
    <location>
        <begin position="541"/>
        <end position="562"/>
    </location>
</feature>
<dbReference type="Proteomes" id="UP000824596">
    <property type="component" value="Unassembled WGS sequence"/>
</dbReference>
<feature type="compositionally biased region" description="Acidic residues" evidence="1">
    <location>
        <begin position="595"/>
        <end position="605"/>
    </location>
</feature>
<feature type="transmembrane region" description="Helical" evidence="2">
    <location>
        <begin position="445"/>
        <end position="464"/>
    </location>
</feature>
<dbReference type="GeneID" id="68352589"/>
<keyword evidence="2" id="KW-0812">Transmembrane</keyword>
<feature type="transmembrane region" description="Helical" evidence="2">
    <location>
        <begin position="505"/>
        <end position="529"/>
    </location>
</feature>
<evidence type="ECO:0000313" key="3">
    <source>
        <dbReference type="EMBL" id="KAH0965444.1"/>
    </source>
</evidence>
<gene>
    <name evidence="3" type="ORF">HRG_03460</name>
</gene>
<comment type="caution">
    <text evidence="3">The sequence shown here is derived from an EMBL/GenBank/DDBJ whole genome shotgun (WGS) entry which is preliminary data.</text>
</comment>
<keyword evidence="2" id="KW-0472">Membrane</keyword>
<accession>A0A9P8N419</accession>
<sequence length="657" mass="72433">MATLASNSSTADAAATPRAVTVNFLPAELSGTTGFFPFHDLEILGSTHEDDAANFFQKFLIRPSGESGNDDERHMWLFPTGCRVDGNHGTDCPRACRDAATLFGSLETFYNCAALSSIAYWTRANRSVVGASSPGAGASASHHYYYYLPDEAAHNASAVMAGTPLATFDERPVLDSFVACAQAACGGGDGIRKPCSDAVKALSGLSSPPDVFDAMGSFCPKIPVEINPDIFGPGVLISYVLQVCFASFLFLSLKTFTLWVRFSQQGKAKRRTSNRASLLDLQRRLTRIESIIWRDSSALSRTSIALATTLVEFQEAQCWFVFAIQIASILAIVVNSQEGTFWGEIIVNAAVAFHVSQNGILPMFLVQLCLHNEGIRNWHTFLGFFAEYLLAIVATSQKVLFRDAFELFRKERELEACGGNPSPRSYCASMHGVEGLHLGFFPRPYLYKVVFLVLDTVAIVILLIDQLSWTFRSHRLTRDLSIRGYRLGHGPRGKFKPAWIRLKRVVWWSLELAYLVINILYMVSLVKVFSADSFEASKWSYGQIIAMTVWGPVIVKLFDLVLSGPPKNGTRLNSGPPRLRIDNVINHRLGTSADEVLDDDDDDDYVPGLGSKIPTPPELDLGRGRRRDPNSGRITDEGASNEMKSVEAGLRRVNDNQ</sequence>
<dbReference type="EMBL" id="JAIZPD010000003">
    <property type="protein sequence ID" value="KAH0965444.1"/>
    <property type="molecule type" value="Genomic_DNA"/>
</dbReference>
<feature type="region of interest" description="Disordered" evidence="1">
    <location>
        <begin position="592"/>
        <end position="657"/>
    </location>
</feature>
<dbReference type="RefSeq" id="XP_044722957.1">
    <property type="nucleotide sequence ID" value="XM_044861931.1"/>
</dbReference>
<evidence type="ECO:0000256" key="1">
    <source>
        <dbReference type="SAM" id="MobiDB-lite"/>
    </source>
</evidence>